<keyword evidence="3" id="KW-0560">Oxidoreductase</keyword>
<keyword evidence="2" id="KW-0274">FAD</keyword>
<dbReference type="SUPFAM" id="SSF51905">
    <property type="entry name" value="FAD/NAD(P)-binding domain"/>
    <property type="match status" value="1"/>
</dbReference>
<keyword evidence="1" id="KW-0285">Flavoprotein</keyword>
<evidence type="ECO:0000256" key="2">
    <source>
        <dbReference type="ARBA" id="ARBA00022827"/>
    </source>
</evidence>
<evidence type="ECO:0000313" key="5">
    <source>
        <dbReference type="EMBL" id="KAF8880242.1"/>
    </source>
</evidence>
<dbReference type="OrthoDB" id="417877at2759"/>
<evidence type="ECO:0000256" key="1">
    <source>
        <dbReference type="ARBA" id="ARBA00022630"/>
    </source>
</evidence>
<protein>
    <submittedName>
        <fullName evidence="5">Salicylate hydroxylase</fullName>
    </submittedName>
</protein>
<dbReference type="PANTHER" id="PTHR46720">
    <property type="entry name" value="HYDROXYLASE, PUTATIVE (AFU_ORTHOLOGUE AFUA_3G01460)-RELATED"/>
    <property type="match status" value="1"/>
</dbReference>
<dbReference type="SUPFAM" id="SSF54373">
    <property type="entry name" value="FAD-linked reductases, C-terminal domain"/>
    <property type="match status" value="1"/>
</dbReference>
<evidence type="ECO:0000259" key="4">
    <source>
        <dbReference type="Pfam" id="PF01494"/>
    </source>
</evidence>
<organism evidence="5 6">
    <name type="scientific">Gymnopilus junonius</name>
    <name type="common">Spectacular rustgill mushroom</name>
    <name type="synonym">Gymnopilus spectabilis subsp. junonius</name>
    <dbReference type="NCBI Taxonomy" id="109634"/>
    <lineage>
        <taxon>Eukaryota</taxon>
        <taxon>Fungi</taxon>
        <taxon>Dikarya</taxon>
        <taxon>Basidiomycota</taxon>
        <taxon>Agaricomycotina</taxon>
        <taxon>Agaricomycetes</taxon>
        <taxon>Agaricomycetidae</taxon>
        <taxon>Agaricales</taxon>
        <taxon>Agaricineae</taxon>
        <taxon>Hymenogastraceae</taxon>
        <taxon>Gymnopilus</taxon>
    </lineage>
</organism>
<dbReference type="GO" id="GO:0071949">
    <property type="term" value="F:FAD binding"/>
    <property type="evidence" value="ECO:0007669"/>
    <property type="project" value="InterPro"/>
</dbReference>
<evidence type="ECO:0000313" key="6">
    <source>
        <dbReference type="Proteomes" id="UP000724874"/>
    </source>
</evidence>
<feature type="domain" description="FAD-binding" evidence="4">
    <location>
        <begin position="305"/>
        <end position="368"/>
    </location>
</feature>
<dbReference type="PANTHER" id="PTHR46720:SF3">
    <property type="entry name" value="FAD-BINDING DOMAIN-CONTAINING PROTEIN-RELATED"/>
    <property type="match status" value="1"/>
</dbReference>
<dbReference type="EMBL" id="JADNYJ010000142">
    <property type="protein sequence ID" value="KAF8880242.1"/>
    <property type="molecule type" value="Genomic_DNA"/>
</dbReference>
<dbReference type="Proteomes" id="UP000724874">
    <property type="component" value="Unassembled WGS sequence"/>
</dbReference>
<dbReference type="InterPro" id="IPR051104">
    <property type="entry name" value="FAD_monoxygenase"/>
</dbReference>
<accession>A0A9P5NEK4</accession>
<keyword evidence="6" id="KW-1185">Reference proteome</keyword>
<dbReference type="AlphaFoldDB" id="A0A9P5NEK4"/>
<comment type="caution">
    <text evidence="5">The sequence shown here is derived from an EMBL/GenBank/DDBJ whole genome shotgun (WGS) entry which is preliminary data.</text>
</comment>
<dbReference type="GO" id="GO:0044550">
    <property type="term" value="P:secondary metabolite biosynthetic process"/>
    <property type="evidence" value="ECO:0007669"/>
    <property type="project" value="TreeGrafter"/>
</dbReference>
<gene>
    <name evidence="5" type="ORF">CPB84DRAFT_1817350</name>
</gene>
<dbReference type="Pfam" id="PF01494">
    <property type="entry name" value="FAD_binding_3"/>
    <property type="match status" value="1"/>
</dbReference>
<dbReference type="GO" id="GO:0016491">
    <property type="term" value="F:oxidoreductase activity"/>
    <property type="evidence" value="ECO:0007669"/>
    <property type="project" value="UniProtKB-KW"/>
</dbReference>
<dbReference type="InterPro" id="IPR036188">
    <property type="entry name" value="FAD/NAD-bd_sf"/>
</dbReference>
<dbReference type="Gene3D" id="3.50.50.60">
    <property type="entry name" value="FAD/NAD(P)-binding domain"/>
    <property type="match status" value="1"/>
</dbReference>
<dbReference type="PRINTS" id="PR00420">
    <property type="entry name" value="RNGMNOXGNASE"/>
</dbReference>
<name>A0A9P5NEK4_GYMJU</name>
<reference evidence="5" key="1">
    <citation type="submission" date="2020-11" db="EMBL/GenBank/DDBJ databases">
        <authorList>
            <consortium name="DOE Joint Genome Institute"/>
            <person name="Ahrendt S."/>
            <person name="Riley R."/>
            <person name="Andreopoulos W."/>
            <person name="LaButti K."/>
            <person name="Pangilinan J."/>
            <person name="Ruiz-duenas F.J."/>
            <person name="Barrasa J.M."/>
            <person name="Sanchez-Garcia M."/>
            <person name="Camarero S."/>
            <person name="Miyauchi S."/>
            <person name="Serrano A."/>
            <person name="Linde D."/>
            <person name="Babiker R."/>
            <person name="Drula E."/>
            <person name="Ayuso-Fernandez I."/>
            <person name="Pacheco R."/>
            <person name="Padilla G."/>
            <person name="Ferreira P."/>
            <person name="Barriuso J."/>
            <person name="Kellner H."/>
            <person name="Castanera R."/>
            <person name="Alfaro M."/>
            <person name="Ramirez L."/>
            <person name="Pisabarro A.G."/>
            <person name="Kuo A."/>
            <person name="Tritt A."/>
            <person name="Lipzen A."/>
            <person name="He G."/>
            <person name="Yan M."/>
            <person name="Ng V."/>
            <person name="Cullen D."/>
            <person name="Martin F."/>
            <person name="Rosso M.-N."/>
            <person name="Henrissat B."/>
            <person name="Hibbett D."/>
            <person name="Martinez A.T."/>
            <person name="Grigoriev I.V."/>
        </authorList>
    </citation>
    <scope>NUCLEOTIDE SEQUENCE</scope>
    <source>
        <strain evidence="5">AH 44721</strain>
    </source>
</reference>
<evidence type="ECO:0000256" key="3">
    <source>
        <dbReference type="ARBA" id="ARBA00023002"/>
    </source>
</evidence>
<dbReference type="InterPro" id="IPR002938">
    <property type="entry name" value="FAD-bd"/>
</dbReference>
<proteinExistence type="predicted"/>
<sequence>MMISGAGIAGLTTAVGLSKYQDIEVEIFEAAEKLAEVGAGIGVFGRPWEVLRKLGLEEDLLKLSEVKPAQGSVSSFKYRKSDSPQGIEFYTLVTQGNLLTFHRADFQKVLLRKLPSTYKIHCRKPAGGPISLLFEDGTRSSCDVLLGADGLKSAVRRSFLGEKVQWAQSQNNWSEAADITALIEPSWSGTNAYRALIPADRLRQREPHHRVLTQPTQYLGKNGYIIAYPIAHGKFINFVAFKSQHNLEYTKFHGPWVCPTDKLEFSSMFASWEPEVRALVDCVEKPLRWAVHTVKPLGSFVSRHVAILGDAAHAMTPHQGSGAGQAIEDAFILSTLLGHPLTTRDTISRALNIYDHIRRPFALQVQERSRLNGQYFTLSAPEIDFDFLKTLAQIFTKNWEWCWSTSLAGSAQEATRLLETS</sequence>